<dbReference type="RefSeq" id="WP_077448574.1">
    <property type="nucleotide sequence ID" value="NZ_FUGD01000075.1"/>
</dbReference>
<accession>A0A1R4EF98</accession>
<dbReference type="OrthoDB" id="7018475at2"/>
<proteinExistence type="predicted"/>
<dbReference type="AlphaFoldDB" id="A0A1R4EF98"/>
<evidence type="ECO:0000313" key="1">
    <source>
        <dbReference type="EMBL" id="SJM37174.1"/>
    </source>
</evidence>
<name>A0A1R4EF98_9GAMM</name>
<gene>
    <name evidence="1" type="ORF">A1019T_01145</name>
</gene>
<organism evidence="1 2">
    <name type="scientific">Psychrobacter pasteurii</name>
    <dbReference type="NCBI Taxonomy" id="1945520"/>
    <lineage>
        <taxon>Bacteria</taxon>
        <taxon>Pseudomonadati</taxon>
        <taxon>Pseudomonadota</taxon>
        <taxon>Gammaproteobacteria</taxon>
        <taxon>Moraxellales</taxon>
        <taxon>Moraxellaceae</taxon>
        <taxon>Psychrobacter</taxon>
    </lineage>
</organism>
<dbReference type="Proteomes" id="UP000188169">
    <property type="component" value="Unassembled WGS sequence"/>
</dbReference>
<dbReference type="EMBL" id="FUGD01000075">
    <property type="protein sequence ID" value="SJM37174.1"/>
    <property type="molecule type" value="Genomic_DNA"/>
</dbReference>
<sequence>MFVRVNTDIMVGNKTIMKGRTTETTKSEGRDLVTKGYAEEVDALDTADAGAADSNTEKWQTVIAINDDESVVTVNDMTGPELKKFLTDNEVDFKSSAKVNELKDLVEDLIKSKNEG</sequence>
<reference evidence="2" key="1">
    <citation type="submission" date="2017-02" db="EMBL/GenBank/DDBJ databases">
        <authorList>
            <person name="Mornico D."/>
        </authorList>
    </citation>
    <scope>NUCLEOTIDE SEQUENCE [LARGE SCALE GENOMIC DNA]</scope>
</reference>
<keyword evidence="2" id="KW-1185">Reference proteome</keyword>
<dbReference type="STRING" id="1945520.A1019T_01145"/>
<protein>
    <submittedName>
        <fullName evidence="1">Uncharacterized protein</fullName>
    </submittedName>
</protein>
<evidence type="ECO:0000313" key="2">
    <source>
        <dbReference type="Proteomes" id="UP000188169"/>
    </source>
</evidence>